<keyword evidence="3 8" id="KW-0285">Flavoprotein</keyword>
<dbReference type="FunFam" id="3.50.50.60:FF:000704">
    <property type="entry name" value="Flavin-containing monooxygenase"/>
    <property type="match status" value="1"/>
</dbReference>
<evidence type="ECO:0000256" key="1">
    <source>
        <dbReference type="ARBA" id="ARBA00001974"/>
    </source>
</evidence>
<dbReference type="PANTHER" id="PTHR23023">
    <property type="entry name" value="DIMETHYLANILINE MONOOXYGENASE"/>
    <property type="match status" value="1"/>
</dbReference>
<comment type="cofactor">
    <cofactor evidence="1 8">
        <name>FAD</name>
        <dbReference type="ChEBI" id="CHEBI:57692"/>
    </cofactor>
</comment>
<evidence type="ECO:0000256" key="4">
    <source>
        <dbReference type="ARBA" id="ARBA00022827"/>
    </source>
</evidence>
<dbReference type="AlphaFoldDB" id="W5MWF5"/>
<protein>
    <recommendedName>
        <fullName evidence="8">Flavin-containing monooxygenase</fullName>
        <ecNumber evidence="8">1.-.-.-</ecNumber>
    </recommendedName>
</protein>
<dbReference type="SUPFAM" id="SSF51905">
    <property type="entry name" value="FAD/NAD(P)-binding domain"/>
    <property type="match status" value="1"/>
</dbReference>
<dbReference type="GO" id="GO:0050660">
    <property type="term" value="F:flavin adenine dinucleotide binding"/>
    <property type="evidence" value="ECO:0007669"/>
    <property type="project" value="InterPro"/>
</dbReference>
<evidence type="ECO:0000256" key="6">
    <source>
        <dbReference type="ARBA" id="ARBA00023002"/>
    </source>
</evidence>
<evidence type="ECO:0000256" key="7">
    <source>
        <dbReference type="ARBA" id="ARBA00023033"/>
    </source>
</evidence>
<dbReference type="STRING" id="7918.ENSLOCP00000012714"/>
<name>W5MWF5_LEPOC</name>
<dbReference type="EC" id="1.-.-.-" evidence="8"/>
<dbReference type="KEGG" id="loc:107078546"/>
<dbReference type="OrthoDB" id="66881at2759"/>
<reference evidence="10" key="1">
    <citation type="submission" date="2011-12" db="EMBL/GenBank/DDBJ databases">
        <title>The Draft Genome of Lepisosteus oculatus.</title>
        <authorList>
            <consortium name="The Broad Institute Genome Assembly &amp; Analysis Group"/>
            <consortium name="Computational R&amp;D Group"/>
            <consortium name="and Sequencing Platform"/>
            <person name="Di Palma F."/>
            <person name="Alfoldi J."/>
            <person name="Johnson J."/>
            <person name="Berlin A."/>
            <person name="Gnerre S."/>
            <person name="Jaffe D."/>
            <person name="MacCallum I."/>
            <person name="Young S."/>
            <person name="Walker B.J."/>
            <person name="Lander E.S."/>
            <person name="Lindblad-Toh K."/>
        </authorList>
    </citation>
    <scope>NUCLEOTIDE SEQUENCE [LARGE SCALE GENOMIC DNA]</scope>
</reference>
<evidence type="ECO:0000313" key="10">
    <source>
        <dbReference type="Proteomes" id="UP000018468"/>
    </source>
</evidence>
<keyword evidence="6 8" id="KW-0560">Oxidoreductase</keyword>
<dbReference type="Ensembl" id="ENSLOCT00000012738.1">
    <property type="protein sequence ID" value="ENSLOCP00000012714.1"/>
    <property type="gene ID" value="ENSLOCG00000010378.1"/>
</dbReference>
<comment type="similarity">
    <text evidence="2 8">Belongs to the FMO family.</text>
</comment>
<dbReference type="Pfam" id="PF00743">
    <property type="entry name" value="FMO-like"/>
    <property type="match status" value="1"/>
</dbReference>
<dbReference type="GO" id="GO:0050661">
    <property type="term" value="F:NADP binding"/>
    <property type="evidence" value="ECO:0007669"/>
    <property type="project" value="InterPro"/>
</dbReference>
<evidence type="ECO:0000256" key="8">
    <source>
        <dbReference type="RuleBase" id="RU361177"/>
    </source>
</evidence>
<dbReference type="EMBL" id="AHAT01000145">
    <property type="status" value="NOT_ANNOTATED_CDS"/>
    <property type="molecule type" value="Genomic_DNA"/>
</dbReference>
<dbReference type="HOGENOM" id="CLU_006909_7_3_1"/>
<dbReference type="Gene3D" id="3.50.50.60">
    <property type="entry name" value="FAD/NAD(P)-binding domain"/>
    <property type="match status" value="1"/>
</dbReference>
<keyword evidence="10" id="KW-1185">Reference proteome</keyword>
<dbReference type="InterPro" id="IPR036188">
    <property type="entry name" value="FAD/NAD-bd_sf"/>
</dbReference>
<evidence type="ECO:0000256" key="3">
    <source>
        <dbReference type="ARBA" id="ARBA00022630"/>
    </source>
</evidence>
<organism evidence="9 10">
    <name type="scientific">Lepisosteus oculatus</name>
    <name type="common">Spotted gar</name>
    <dbReference type="NCBI Taxonomy" id="7918"/>
    <lineage>
        <taxon>Eukaryota</taxon>
        <taxon>Metazoa</taxon>
        <taxon>Chordata</taxon>
        <taxon>Craniata</taxon>
        <taxon>Vertebrata</taxon>
        <taxon>Euteleostomi</taxon>
        <taxon>Actinopterygii</taxon>
        <taxon>Neopterygii</taxon>
        <taxon>Holostei</taxon>
        <taxon>Semionotiformes</taxon>
        <taxon>Lepisosteidae</taxon>
        <taxon>Lepisosteus</taxon>
    </lineage>
</organism>
<dbReference type="OMA" id="QANIYRS"/>
<keyword evidence="4 8" id="KW-0274">FAD</keyword>
<proteinExistence type="inferred from homology"/>
<dbReference type="Proteomes" id="UP000018468">
    <property type="component" value="Linkage group LG10"/>
</dbReference>
<sequence>MACRVAVIGAGCSGLACIKCCLDEGLEPVCFESSDDIGGLWRFKEKPEAGQANIYRSVIVNTSKEIMSYSDFPVPAQFPNYMHNSRLLEYFHLYAEHFQLRPHIRFQVRIIIYYSFQSSFPL</sequence>
<accession>W5MWF5</accession>
<dbReference type="PROSITE" id="PS51257">
    <property type="entry name" value="PROKAR_LIPOPROTEIN"/>
    <property type="match status" value="1"/>
</dbReference>
<keyword evidence="5" id="KW-0521">NADP</keyword>
<dbReference type="InterPro" id="IPR050346">
    <property type="entry name" value="FMO-like"/>
</dbReference>
<reference evidence="9" key="2">
    <citation type="submission" date="2025-08" db="UniProtKB">
        <authorList>
            <consortium name="Ensembl"/>
        </authorList>
    </citation>
    <scope>IDENTIFICATION</scope>
</reference>
<evidence type="ECO:0000256" key="5">
    <source>
        <dbReference type="ARBA" id="ARBA00022857"/>
    </source>
</evidence>
<keyword evidence="7 8" id="KW-0503">Monooxygenase</keyword>
<evidence type="ECO:0000313" key="9">
    <source>
        <dbReference type="Ensembl" id="ENSLOCP00000012714.1"/>
    </source>
</evidence>
<dbReference type="PRINTS" id="PR00370">
    <property type="entry name" value="FMOXYGENASE"/>
</dbReference>
<dbReference type="InterPro" id="IPR000960">
    <property type="entry name" value="Flavin_mOase"/>
</dbReference>
<evidence type="ECO:0000256" key="2">
    <source>
        <dbReference type="ARBA" id="ARBA00009183"/>
    </source>
</evidence>
<dbReference type="InParanoid" id="W5MWF5"/>
<dbReference type="InterPro" id="IPR020946">
    <property type="entry name" value="Flavin_mOase-like"/>
</dbReference>
<reference evidence="9" key="3">
    <citation type="submission" date="2025-09" db="UniProtKB">
        <authorList>
            <consortium name="Ensembl"/>
        </authorList>
    </citation>
    <scope>IDENTIFICATION</scope>
</reference>
<dbReference type="GO" id="GO:0004499">
    <property type="term" value="F:N,N-dimethylaniline monooxygenase activity"/>
    <property type="evidence" value="ECO:0007669"/>
    <property type="project" value="InterPro"/>
</dbReference>
<dbReference type="Bgee" id="ENSLOCG00000010378">
    <property type="expression patterns" value="Expressed in testis and 2 other cell types or tissues"/>
</dbReference>
<dbReference type="GeneTree" id="ENSGT00940000160836"/>
<dbReference type="eggNOG" id="KOG1399">
    <property type="taxonomic scope" value="Eukaryota"/>
</dbReference>